<dbReference type="InterPro" id="IPR008030">
    <property type="entry name" value="NmrA-like"/>
</dbReference>
<dbReference type="InterPro" id="IPR036291">
    <property type="entry name" value="NAD(P)-bd_dom_sf"/>
</dbReference>
<dbReference type="eggNOG" id="ENOG502S12R">
    <property type="taxonomic scope" value="Eukaryota"/>
</dbReference>
<reference evidence="4" key="2">
    <citation type="journal article" date="2014" name="PLoS Genet.">
        <title>Signature gene expression reveals novel clues to the molecular mechanisms of dimorphic transition in Penicillium marneffei.</title>
        <authorList>
            <person name="Yang E."/>
            <person name="Wang G."/>
            <person name="Cai J."/>
            <person name="Woo P.C."/>
            <person name="Lau S.K."/>
            <person name="Yuen K.-Y."/>
            <person name="Chow W.-N."/>
            <person name="Lin X."/>
        </authorList>
    </citation>
    <scope>NUCLEOTIDE SEQUENCE</scope>
    <source>
        <strain evidence="4">PM1</strain>
    </source>
</reference>
<dbReference type="HOGENOM" id="CLU_044876_3_3_1"/>
<evidence type="ECO:0000256" key="1">
    <source>
        <dbReference type="ARBA" id="ARBA00022857"/>
    </source>
</evidence>
<dbReference type="PANTHER" id="PTHR47706:SF9">
    <property type="entry name" value="NMRA-LIKE DOMAIN-CONTAINING PROTEIN-RELATED"/>
    <property type="match status" value="1"/>
</dbReference>
<dbReference type="EMBL" id="JPOX01000004">
    <property type="protein sequence ID" value="KFX51648.1"/>
    <property type="molecule type" value="Genomic_DNA"/>
</dbReference>
<dbReference type="Pfam" id="PF05368">
    <property type="entry name" value="NmrA"/>
    <property type="match status" value="1"/>
</dbReference>
<gene>
    <name evidence="4" type="ORF">GQ26_0040810</name>
</gene>
<dbReference type="Gene3D" id="3.40.50.720">
    <property type="entry name" value="NAD(P)-binding Rossmann-like Domain"/>
    <property type="match status" value="1"/>
</dbReference>
<organism evidence="4">
    <name type="scientific">Talaromyces marneffei PM1</name>
    <dbReference type="NCBI Taxonomy" id="1077442"/>
    <lineage>
        <taxon>Eukaryota</taxon>
        <taxon>Fungi</taxon>
        <taxon>Dikarya</taxon>
        <taxon>Ascomycota</taxon>
        <taxon>Pezizomycotina</taxon>
        <taxon>Eurotiomycetes</taxon>
        <taxon>Eurotiomycetidae</taxon>
        <taxon>Eurotiales</taxon>
        <taxon>Trichocomaceae</taxon>
        <taxon>Talaromyces</taxon>
        <taxon>Talaromyces sect. Talaromyces</taxon>
    </lineage>
</organism>
<sequence>MSSYKKVVLVGASGSVGQSILNGLLSSPTDFEVTALVHAGSTSKIAQEGHAALKVVRGDFGDDPFLKSSLEGQDALVVCLDVNPATLELQNRLVDVAAVVGVKQVIPREFGSDVTNPKILEACSLYQGKVDAVKYIESVVSKNPATSWTAVINGPFFDWGMERNLFGFEPEKRTAKLYDNGAVKFDSIDIPSLGAIVSGILSRPDEFQNRYVYVSEFALSQNDIFEALLKTTKTTREDWAITHRTTDDLRKEGLEKI</sequence>
<feature type="domain" description="NmrA-like" evidence="3">
    <location>
        <begin position="5"/>
        <end position="235"/>
    </location>
</feature>
<dbReference type="GO" id="GO:0016491">
    <property type="term" value="F:oxidoreductase activity"/>
    <property type="evidence" value="ECO:0007669"/>
    <property type="project" value="UniProtKB-KW"/>
</dbReference>
<proteinExistence type="predicted"/>
<dbReference type="Gene3D" id="3.90.25.10">
    <property type="entry name" value="UDP-galactose 4-epimerase, domain 1"/>
    <property type="match status" value="1"/>
</dbReference>
<dbReference type="CDD" id="cd05259">
    <property type="entry name" value="PCBER_SDR_a"/>
    <property type="match status" value="1"/>
</dbReference>
<dbReference type="AlphaFoldDB" id="A0A093Y2E0"/>
<dbReference type="SUPFAM" id="SSF51735">
    <property type="entry name" value="NAD(P)-binding Rossmann-fold domains"/>
    <property type="match status" value="1"/>
</dbReference>
<comment type="caution">
    <text evidence="4">The sequence shown here is derived from an EMBL/GenBank/DDBJ whole genome shotgun (WGS) entry which is preliminary data.</text>
</comment>
<evidence type="ECO:0000256" key="2">
    <source>
        <dbReference type="ARBA" id="ARBA00023002"/>
    </source>
</evidence>
<dbReference type="InterPro" id="IPR051609">
    <property type="entry name" value="NmrA/Isoflavone_reductase-like"/>
</dbReference>
<accession>A0A093Y2E0</accession>
<name>A0A093Y2E0_TALMA</name>
<keyword evidence="2" id="KW-0560">Oxidoreductase</keyword>
<evidence type="ECO:0000313" key="4">
    <source>
        <dbReference type="EMBL" id="KFX51648.1"/>
    </source>
</evidence>
<protein>
    <submittedName>
        <fullName evidence="4">Isoflavone reductase like IRL</fullName>
    </submittedName>
</protein>
<dbReference type="InterPro" id="IPR045312">
    <property type="entry name" value="PCBER-like"/>
</dbReference>
<reference key="1">
    <citation type="journal article" date="2014" name="PLoS Genet.">
        <title>Signature Gene Expression Reveals Novel Clues to the Molecular Mechanisms of Dimorphic Transition in Penicillium marneffei.</title>
        <authorList>
            <person name="Yang E."/>
            <person name="Wang G."/>
            <person name="Cai J."/>
            <person name="Woo P.C."/>
            <person name="Lau S.K."/>
            <person name="Yuen K.-Y."/>
            <person name="Chow W.-N."/>
            <person name="Lin X."/>
        </authorList>
    </citation>
    <scope>NUCLEOTIDE SEQUENCE [LARGE SCALE GENOMIC DNA]</scope>
    <source>
        <strain>PM1</strain>
    </source>
</reference>
<dbReference type="PANTHER" id="PTHR47706">
    <property type="entry name" value="NMRA-LIKE FAMILY PROTEIN"/>
    <property type="match status" value="1"/>
</dbReference>
<evidence type="ECO:0000259" key="3">
    <source>
        <dbReference type="Pfam" id="PF05368"/>
    </source>
</evidence>
<keyword evidence="1" id="KW-0521">NADP</keyword>